<dbReference type="Proteomes" id="UP000252770">
    <property type="component" value="Unassembled WGS sequence"/>
</dbReference>
<dbReference type="PANTHER" id="PTHR43877:SF1">
    <property type="entry name" value="ACETYLTRANSFERASE"/>
    <property type="match status" value="1"/>
</dbReference>
<dbReference type="PROSITE" id="PS51186">
    <property type="entry name" value="GNAT"/>
    <property type="match status" value="1"/>
</dbReference>
<evidence type="ECO:0000256" key="1">
    <source>
        <dbReference type="ARBA" id="ARBA00022679"/>
    </source>
</evidence>
<accession>A0A367YVP7</accession>
<evidence type="ECO:0000259" key="3">
    <source>
        <dbReference type="PROSITE" id="PS51186"/>
    </source>
</evidence>
<feature type="domain" description="N-acetyltransferase" evidence="3">
    <location>
        <begin position="9"/>
        <end position="158"/>
    </location>
</feature>
<sequence length="158" mass="17426">MHRSLTVALTVRSLEPEDLPDLHWSGGSAHLRALAEAWQRTLDGEVGLLCLQASNGRLVAVGAVDLVKEPETGELWMLSVHEAWQSLGVGTLLVEALEDVARRAGRAAVQLTVEDDNPRARGLYERLGYTAVGRREESWPLDDGSTYRTMTTVLRRPL</sequence>
<reference evidence="4 5" key="1">
    <citation type="submission" date="2018-07" db="EMBL/GenBank/DDBJ databases">
        <title>Desertimonas flava gen. nov. sp. nov.</title>
        <authorList>
            <person name="Liu S."/>
        </authorList>
    </citation>
    <scope>NUCLEOTIDE SEQUENCE [LARGE SCALE GENOMIC DNA]</scope>
    <source>
        <strain evidence="4 5">16Sb5-5</strain>
    </source>
</reference>
<dbReference type="InterPro" id="IPR050832">
    <property type="entry name" value="Bact_Acetyltransf"/>
</dbReference>
<dbReference type="RefSeq" id="WP_114126958.1">
    <property type="nucleotide sequence ID" value="NZ_QOUI01000007.1"/>
</dbReference>
<organism evidence="4 5">
    <name type="scientific">Desertihabitans brevis</name>
    <dbReference type="NCBI Taxonomy" id="2268447"/>
    <lineage>
        <taxon>Bacteria</taxon>
        <taxon>Bacillati</taxon>
        <taxon>Actinomycetota</taxon>
        <taxon>Actinomycetes</taxon>
        <taxon>Propionibacteriales</taxon>
        <taxon>Propionibacteriaceae</taxon>
        <taxon>Desertihabitans</taxon>
    </lineage>
</organism>
<name>A0A367YVP7_9ACTN</name>
<keyword evidence="2" id="KW-0012">Acyltransferase</keyword>
<protein>
    <submittedName>
        <fullName evidence="4">GNAT family N-acetyltransferase</fullName>
    </submittedName>
</protein>
<dbReference type="GO" id="GO:0016747">
    <property type="term" value="F:acyltransferase activity, transferring groups other than amino-acyl groups"/>
    <property type="evidence" value="ECO:0007669"/>
    <property type="project" value="InterPro"/>
</dbReference>
<gene>
    <name evidence="4" type="ORF">DT076_12190</name>
</gene>
<dbReference type="Gene3D" id="3.40.630.30">
    <property type="match status" value="1"/>
</dbReference>
<comment type="caution">
    <text evidence="4">The sequence shown here is derived from an EMBL/GenBank/DDBJ whole genome shotgun (WGS) entry which is preliminary data.</text>
</comment>
<dbReference type="InterPro" id="IPR000182">
    <property type="entry name" value="GNAT_dom"/>
</dbReference>
<dbReference type="PANTHER" id="PTHR43877">
    <property type="entry name" value="AMINOALKYLPHOSPHONATE N-ACETYLTRANSFERASE-RELATED-RELATED"/>
    <property type="match status" value="1"/>
</dbReference>
<evidence type="ECO:0000313" key="5">
    <source>
        <dbReference type="Proteomes" id="UP000252770"/>
    </source>
</evidence>
<keyword evidence="5" id="KW-1185">Reference proteome</keyword>
<dbReference type="InterPro" id="IPR016181">
    <property type="entry name" value="Acyl_CoA_acyltransferase"/>
</dbReference>
<dbReference type="AlphaFoldDB" id="A0A367YVP7"/>
<dbReference type="CDD" id="cd04301">
    <property type="entry name" value="NAT_SF"/>
    <property type="match status" value="1"/>
</dbReference>
<proteinExistence type="predicted"/>
<dbReference type="Pfam" id="PF00583">
    <property type="entry name" value="Acetyltransf_1"/>
    <property type="match status" value="1"/>
</dbReference>
<evidence type="ECO:0000313" key="4">
    <source>
        <dbReference type="EMBL" id="RCK69102.1"/>
    </source>
</evidence>
<dbReference type="SUPFAM" id="SSF55729">
    <property type="entry name" value="Acyl-CoA N-acyltransferases (Nat)"/>
    <property type="match status" value="1"/>
</dbReference>
<evidence type="ECO:0000256" key="2">
    <source>
        <dbReference type="ARBA" id="ARBA00023315"/>
    </source>
</evidence>
<keyword evidence="1 4" id="KW-0808">Transferase</keyword>
<dbReference type="EMBL" id="QOUI01000007">
    <property type="protein sequence ID" value="RCK69102.1"/>
    <property type="molecule type" value="Genomic_DNA"/>
</dbReference>